<gene>
    <name evidence="1" type="ORF">SAMN05443667_10593</name>
</gene>
<dbReference type="AlphaFoldDB" id="A0A1H4BVF8"/>
<dbReference type="RefSeq" id="WP_091087988.1">
    <property type="nucleotide sequence ID" value="NZ_FNRD01000005.1"/>
</dbReference>
<evidence type="ECO:0000313" key="2">
    <source>
        <dbReference type="Proteomes" id="UP000198951"/>
    </source>
</evidence>
<dbReference type="PROSITE" id="PS51257">
    <property type="entry name" value="PROKAR_LIPOPROTEIN"/>
    <property type="match status" value="1"/>
</dbReference>
<name>A0A1H4BVF8_9FLAO</name>
<dbReference type="STRING" id="150146.SAMN05443667_10593"/>
<organism evidence="1 2">
    <name type="scientific">Flavobacterium gillisiae</name>
    <dbReference type="NCBI Taxonomy" id="150146"/>
    <lineage>
        <taxon>Bacteria</taxon>
        <taxon>Pseudomonadati</taxon>
        <taxon>Bacteroidota</taxon>
        <taxon>Flavobacteriia</taxon>
        <taxon>Flavobacteriales</taxon>
        <taxon>Flavobacteriaceae</taxon>
        <taxon>Flavobacterium</taxon>
    </lineage>
</organism>
<evidence type="ECO:0008006" key="3">
    <source>
        <dbReference type="Google" id="ProtNLM"/>
    </source>
</evidence>
<sequence length="168" mass="19401">MKKFILAITTLLLLSCNNSGKKTDALAKEDELSIKEVALEKREKEVSAKENKTVDQKYDAELNVSKNVIHCQNEKFIVRIDIMNNQEVRYSTWNKPKNESNNPDLILSNGEIEKQGSMGGYTYTFEKGEWKYIVEDKQIGESKEVTGRFLKLVQNEKVMLFTKMQDIK</sequence>
<protein>
    <recommendedName>
        <fullName evidence="3">Lipoprotein</fullName>
    </recommendedName>
</protein>
<dbReference type="EMBL" id="FNRD01000005">
    <property type="protein sequence ID" value="SEA52063.1"/>
    <property type="molecule type" value="Genomic_DNA"/>
</dbReference>
<accession>A0A1H4BVF8</accession>
<proteinExistence type="predicted"/>
<evidence type="ECO:0000313" key="1">
    <source>
        <dbReference type="EMBL" id="SEA52063.1"/>
    </source>
</evidence>
<keyword evidence="2" id="KW-1185">Reference proteome</keyword>
<dbReference type="OrthoDB" id="7433394at2"/>
<reference evidence="2" key="1">
    <citation type="submission" date="2016-10" db="EMBL/GenBank/DDBJ databases">
        <authorList>
            <person name="Varghese N."/>
            <person name="Submissions S."/>
        </authorList>
    </citation>
    <scope>NUCLEOTIDE SEQUENCE [LARGE SCALE GENOMIC DNA]</scope>
    <source>
        <strain evidence="2">DSM 22376</strain>
    </source>
</reference>
<dbReference type="Proteomes" id="UP000198951">
    <property type="component" value="Unassembled WGS sequence"/>
</dbReference>